<dbReference type="SUPFAM" id="SSF52058">
    <property type="entry name" value="L domain-like"/>
    <property type="match status" value="2"/>
</dbReference>
<organism evidence="1 2">
    <name type="scientific">Tritrichomonas musculus</name>
    <dbReference type="NCBI Taxonomy" id="1915356"/>
    <lineage>
        <taxon>Eukaryota</taxon>
        <taxon>Metamonada</taxon>
        <taxon>Parabasalia</taxon>
        <taxon>Tritrichomonadida</taxon>
        <taxon>Tritrichomonadidae</taxon>
        <taxon>Tritrichomonas</taxon>
    </lineage>
</organism>
<reference evidence="1 2" key="1">
    <citation type="submission" date="2024-04" db="EMBL/GenBank/DDBJ databases">
        <title>Tritrichomonas musculus Genome.</title>
        <authorList>
            <person name="Alves-Ferreira E."/>
            <person name="Grigg M."/>
            <person name="Lorenzi H."/>
            <person name="Galac M."/>
        </authorList>
    </citation>
    <scope>NUCLEOTIDE SEQUENCE [LARGE SCALE GENOMIC DNA]</scope>
    <source>
        <strain evidence="1 2">EAF2021</strain>
    </source>
</reference>
<sequence length="768" mass="88326">MTCDVKERNSSKMESGMFKIPIEIYEKDMNTESLKENKEKIIDLFMNHNNLVYETDFIKVKTKLHRACRECDLDLIKILLCETIVDDSKRIFYKIDKTNKTASLFQVDGYGNSITIPRTVKHESTDYLITSISKCHYSVEYIEFAEDSAIDTIYRGAFVNSKISELNIPASLKKLKTGWCDFVFYLNKITISPLNDHFVLKDGKCLLGKSEENSNEFDVLLFVCRDAVEISIPSTIKIISSYSFLYCQKLTKINIPTDSNLQTIEPYAFKCTTFKEIYFPSKLKELKKGWCCETSGLTEITISPLNDHFVFKDGKYLLGKSEENSNEFDVLLFAIPKIIEVSIPSNIKIISSYAFSKHHLKKVEIPKNSNLQVIESYAFERTSIREIFIPSKVTKICKYAFDDCCSLSKVEFQADSNLQIIEKHAFKSSCIKELFIPSKVTKICKYAFAKCYYLEKVEIPTNSNLQIIEKKAFESTNLFEIYFPASLKKVEGDSLNFIKNLSKITISPLNDHFIIKDNKYLLGKSEDNDEFDIFVFSYRNIKEISIPSSVKFISSHTFFYNQDLTKFEIPKNSNLQRIESNAFERTSIREIFIPSTVSKICAYAFWACYKLAKVEIPKNSNLKIIESRAFESTSIREIFIPSKVTKIGTGAFLSDKLLQKVEFSIDSNLQTIEPSAFRSTGIKSVWIPPNVSKIDQMAFEYCSELRIVEFSEGSKLKIFKYDALPNNKKLIVMIPPSLRKLIPPSLRKLIHTQKCLTKRDMVANIESF</sequence>
<name>A0ABR2H233_9EUKA</name>
<dbReference type="PANTHER" id="PTHR45661:SF3">
    <property type="entry name" value="IG-LIKE DOMAIN-CONTAINING PROTEIN"/>
    <property type="match status" value="1"/>
</dbReference>
<dbReference type="InterPro" id="IPR026906">
    <property type="entry name" value="LRR_5"/>
</dbReference>
<dbReference type="PANTHER" id="PTHR45661">
    <property type="entry name" value="SURFACE ANTIGEN"/>
    <property type="match status" value="1"/>
</dbReference>
<gene>
    <name evidence="1" type="ORF">M9Y10_031209</name>
</gene>
<dbReference type="InterPro" id="IPR053139">
    <property type="entry name" value="Surface_bspA-like"/>
</dbReference>
<evidence type="ECO:0000313" key="1">
    <source>
        <dbReference type="EMBL" id="KAK8840264.1"/>
    </source>
</evidence>
<proteinExistence type="predicted"/>
<dbReference type="Gene3D" id="3.80.10.10">
    <property type="entry name" value="Ribonuclease Inhibitor"/>
    <property type="match status" value="4"/>
</dbReference>
<protein>
    <submittedName>
        <fullName evidence="1">Uncharacterized protein</fullName>
    </submittedName>
</protein>
<accession>A0ABR2H233</accession>
<dbReference type="EMBL" id="JAPFFF010000048">
    <property type="protein sequence ID" value="KAK8840264.1"/>
    <property type="molecule type" value="Genomic_DNA"/>
</dbReference>
<dbReference type="Pfam" id="PF13306">
    <property type="entry name" value="LRR_5"/>
    <property type="match status" value="4"/>
</dbReference>
<comment type="caution">
    <text evidence="1">The sequence shown here is derived from an EMBL/GenBank/DDBJ whole genome shotgun (WGS) entry which is preliminary data.</text>
</comment>
<dbReference type="Proteomes" id="UP001470230">
    <property type="component" value="Unassembled WGS sequence"/>
</dbReference>
<keyword evidence="2" id="KW-1185">Reference proteome</keyword>
<evidence type="ECO:0000313" key="2">
    <source>
        <dbReference type="Proteomes" id="UP001470230"/>
    </source>
</evidence>
<dbReference type="InterPro" id="IPR032675">
    <property type="entry name" value="LRR_dom_sf"/>
</dbReference>